<feature type="region of interest" description="Disordered" evidence="1">
    <location>
        <begin position="71"/>
        <end position="122"/>
    </location>
</feature>
<evidence type="ECO:0000313" key="3">
    <source>
        <dbReference type="EMBL" id="PIN10440.1"/>
    </source>
</evidence>
<feature type="signal peptide" evidence="2">
    <location>
        <begin position="1"/>
        <end position="27"/>
    </location>
</feature>
<sequence>MIWHKNMATLFLILLFGAMAFTTPSQADNFSPCEGPPISGYNEENTSPSLSEEQMNQQLIRWPWKKSPPPPYWHLPPAGQKPPKAPWWKPWKKSPPRPKPPRRPWWKPPCCGRKKSPPQPAF</sequence>
<feature type="compositionally biased region" description="Pro residues" evidence="1">
    <location>
        <begin position="71"/>
        <end position="85"/>
    </location>
</feature>
<protein>
    <recommendedName>
        <fullName evidence="5">Secreted protein</fullName>
    </recommendedName>
</protein>
<dbReference type="AlphaFoldDB" id="A0A2G9GZK7"/>
<evidence type="ECO:0008006" key="5">
    <source>
        <dbReference type="Google" id="ProtNLM"/>
    </source>
</evidence>
<feature type="compositionally biased region" description="Basic residues" evidence="1">
    <location>
        <begin position="90"/>
        <end position="105"/>
    </location>
</feature>
<proteinExistence type="predicted"/>
<feature type="chain" id="PRO_5013574038" description="Secreted protein" evidence="2">
    <location>
        <begin position="28"/>
        <end position="122"/>
    </location>
</feature>
<feature type="region of interest" description="Disordered" evidence="1">
    <location>
        <begin position="31"/>
        <end position="57"/>
    </location>
</feature>
<evidence type="ECO:0000256" key="1">
    <source>
        <dbReference type="SAM" id="MobiDB-lite"/>
    </source>
</evidence>
<dbReference type="EMBL" id="NKXS01003222">
    <property type="protein sequence ID" value="PIN10440.1"/>
    <property type="molecule type" value="Genomic_DNA"/>
</dbReference>
<gene>
    <name evidence="3" type="ORF">CDL12_16962</name>
</gene>
<accession>A0A2G9GZK7</accession>
<keyword evidence="4" id="KW-1185">Reference proteome</keyword>
<feature type="compositionally biased region" description="Polar residues" evidence="1">
    <location>
        <begin position="42"/>
        <end position="57"/>
    </location>
</feature>
<evidence type="ECO:0000256" key="2">
    <source>
        <dbReference type="SAM" id="SignalP"/>
    </source>
</evidence>
<reference evidence="4" key="1">
    <citation type="journal article" date="2018" name="Gigascience">
        <title>Genome assembly of the Pink Ipe (Handroanthus impetiginosus, Bignoniaceae), a highly valued, ecologically keystone Neotropical timber forest tree.</title>
        <authorList>
            <person name="Silva-Junior O.B."/>
            <person name="Grattapaglia D."/>
            <person name="Novaes E."/>
            <person name="Collevatti R.G."/>
        </authorList>
    </citation>
    <scope>NUCLEOTIDE SEQUENCE [LARGE SCALE GENOMIC DNA]</scope>
    <source>
        <strain evidence="4">cv. UFG-1</strain>
    </source>
</reference>
<organism evidence="3 4">
    <name type="scientific">Handroanthus impetiginosus</name>
    <dbReference type="NCBI Taxonomy" id="429701"/>
    <lineage>
        <taxon>Eukaryota</taxon>
        <taxon>Viridiplantae</taxon>
        <taxon>Streptophyta</taxon>
        <taxon>Embryophyta</taxon>
        <taxon>Tracheophyta</taxon>
        <taxon>Spermatophyta</taxon>
        <taxon>Magnoliopsida</taxon>
        <taxon>eudicotyledons</taxon>
        <taxon>Gunneridae</taxon>
        <taxon>Pentapetalae</taxon>
        <taxon>asterids</taxon>
        <taxon>lamiids</taxon>
        <taxon>Lamiales</taxon>
        <taxon>Bignoniaceae</taxon>
        <taxon>Crescentiina</taxon>
        <taxon>Tabebuia alliance</taxon>
        <taxon>Handroanthus</taxon>
    </lineage>
</organism>
<keyword evidence="2" id="KW-0732">Signal</keyword>
<comment type="caution">
    <text evidence="3">The sequence shown here is derived from an EMBL/GenBank/DDBJ whole genome shotgun (WGS) entry which is preliminary data.</text>
</comment>
<dbReference type="Proteomes" id="UP000231279">
    <property type="component" value="Unassembled WGS sequence"/>
</dbReference>
<evidence type="ECO:0000313" key="4">
    <source>
        <dbReference type="Proteomes" id="UP000231279"/>
    </source>
</evidence>
<name>A0A2G9GZK7_9LAMI</name>